<evidence type="ECO:0000313" key="2">
    <source>
        <dbReference type="Proteomes" id="UP000176244"/>
    </source>
</evidence>
<dbReference type="RefSeq" id="WP_175440877.1">
    <property type="nucleotide sequence ID" value="NZ_LKEU01000012.1"/>
</dbReference>
<accession>A0A1F2PMX4</accession>
<gene>
    <name evidence="1" type="ORF">ACWI_03410</name>
</gene>
<organism evidence="1 2">
    <name type="scientific">Acetobacterium wieringae</name>
    <dbReference type="NCBI Taxonomy" id="52694"/>
    <lineage>
        <taxon>Bacteria</taxon>
        <taxon>Bacillati</taxon>
        <taxon>Bacillota</taxon>
        <taxon>Clostridia</taxon>
        <taxon>Eubacteriales</taxon>
        <taxon>Eubacteriaceae</taxon>
        <taxon>Acetobacterium</taxon>
    </lineage>
</organism>
<dbReference type="STRING" id="52694.ACWI_03410"/>
<protein>
    <submittedName>
        <fullName evidence="1">Uncharacterized protein</fullName>
    </submittedName>
</protein>
<name>A0A1F2PMX4_9FIRM</name>
<proteinExistence type="predicted"/>
<dbReference type="Proteomes" id="UP000176244">
    <property type="component" value="Unassembled WGS sequence"/>
</dbReference>
<evidence type="ECO:0000313" key="1">
    <source>
        <dbReference type="EMBL" id="OFV72091.1"/>
    </source>
</evidence>
<dbReference type="AlphaFoldDB" id="A0A1F2PMX4"/>
<comment type="caution">
    <text evidence="1">The sequence shown here is derived from an EMBL/GenBank/DDBJ whole genome shotgun (WGS) entry which is preliminary data.</text>
</comment>
<reference evidence="1 2" key="1">
    <citation type="submission" date="2015-09" db="EMBL/GenBank/DDBJ databases">
        <title>Genome sequence of Acetobacterium wieringae DSM 1911.</title>
        <authorList>
            <person name="Poehlein A."/>
            <person name="Bengelsdorf F.R."/>
            <person name="Schiel-Bengelsdorf B."/>
            <person name="Duerre P."/>
            <person name="Daniel R."/>
        </authorList>
    </citation>
    <scope>NUCLEOTIDE SEQUENCE [LARGE SCALE GENOMIC DNA]</scope>
    <source>
        <strain evidence="1 2">DSM 1911</strain>
    </source>
</reference>
<sequence>MKKAEQIKQMTDTELAAEINNLISEMCRRFCRGCKESGYRCDTAVKKYLESEVRE</sequence>
<dbReference type="EMBL" id="LKEU01000012">
    <property type="protein sequence ID" value="OFV72091.1"/>
    <property type="molecule type" value="Genomic_DNA"/>
</dbReference>